<feature type="compositionally biased region" description="Acidic residues" evidence="3">
    <location>
        <begin position="1312"/>
        <end position="1321"/>
    </location>
</feature>
<evidence type="ECO:0000313" key="6">
    <source>
        <dbReference type="Proteomes" id="UP001141327"/>
    </source>
</evidence>
<dbReference type="Proteomes" id="UP001141327">
    <property type="component" value="Unassembled WGS sequence"/>
</dbReference>
<feature type="region of interest" description="Disordered" evidence="3">
    <location>
        <begin position="1300"/>
        <end position="1321"/>
    </location>
</feature>
<dbReference type="SMART" id="SM00054">
    <property type="entry name" value="EFh"/>
    <property type="match status" value="4"/>
</dbReference>
<feature type="compositionally biased region" description="Low complexity" evidence="3">
    <location>
        <begin position="355"/>
        <end position="369"/>
    </location>
</feature>
<feature type="compositionally biased region" description="Gly residues" evidence="3">
    <location>
        <begin position="184"/>
        <end position="197"/>
    </location>
</feature>
<feature type="domain" description="EF-hand" evidence="4">
    <location>
        <begin position="1470"/>
        <end position="1505"/>
    </location>
</feature>
<evidence type="ECO:0000313" key="5">
    <source>
        <dbReference type="EMBL" id="KAJ4460240.1"/>
    </source>
</evidence>
<feature type="region of interest" description="Disordered" evidence="3">
    <location>
        <begin position="166"/>
        <end position="199"/>
    </location>
</feature>
<dbReference type="CDD" id="cd00051">
    <property type="entry name" value="EFh"/>
    <property type="match status" value="2"/>
</dbReference>
<protein>
    <submittedName>
        <fullName evidence="5">Calmodulin-related protein</fullName>
    </submittedName>
</protein>
<reference evidence="5" key="1">
    <citation type="journal article" date="2022" name="bioRxiv">
        <title>Genomics of Preaxostyla Flagellates Illuminates Evolutionary Transitions and the Path Towards Mitochondrial Loss.</title>
        <authorList>
            <person name="Novak L.V.F."/>
            <person name="Treitli S.C."/>
            <person name="Pyrih J."/>
            <person name="Halakuc P."/>
            <person name="Pipaliya S.V."/>
            <person name="Vacek V."/>
            <person name="Brzon O."/>
            <person name="Soukal P."/>
            <person name="Eme L."/>
            <person name="Dacks J.B."/>
            <person name="Karnkowska A."/>
            <person name="Elias M."/>
            <person name="Hampl V."/>
        </authorList>
    </citation>
    <scope>NUCLEOTIDE SEQUENCE</scope>
    <source>
        <strain evidence="5">RCP-MX</strain>
    </source>
</reference>
<feature type="compositionally biased region" description="Pro residues" evidence="3">
    <location>
        <begin position="873"/>
        <end position="899"/>
    </location>
</feature>
<comment type="caution">
    <text evidence="5">The sequence shown here is derived from an EMBL/GenBank/DDBJ whole genome shotgun (WGS) entry which is preliminary data.</text>
</comment>
<evidence type="ECO:0000256" key="3">
    <source>
        <dbReference type="SAM" id="MobiDB-lite"/>
    </source>
</evidence>
<feature type="compositionally biased region" description="Low complexity" evidence="3">
    <location>
        <begin position="826"/>
        <end position="837"/>
    </location>
</feature>
<keyword evidence="6" id="KW-1185">Reference proteome</keyword>
<dbReference type="Gene3D" id="1.10.238.10">
    <property type="entry name" value="EF-hand"/>
    <property type="match status" value="3"/>
</dbReference>
<feature type="compositionally biased region" description="Low complexity" evidence="3">
    <location>
        <begin position="499"/>
        <end position="508"/>
    </location>
</feature>
<feature type="compositionally biased region" description="Low complexity" evidence="3">
    <location>
        <begin position="1146"/>
        <end position="1157"/>
    </location>
</feature>
<feature type="compositionally biased region" description="Pro residues" evidence="3">
    <location>
        <begin position="457"/>
        <end position="476"/>
    </location>
</feature>
<feature type="compositionally biased region" description="Low complexity" evidence="3">
    <location>
        <begin position="932"/>
        <end position="955"/>
    </location>
</feature>
<dbReference type="InterPro" id="IPR002048">
    <property type="entry name" value="EF_hand_dom"/>
</dbReference>
<sequence>MAASRRLHSSQSRTPANASSSAVGEAPDQIPHLFDNLPPSQPSPAPTHHRLKRRTSAGNSLHSPPPSTSGGVHPHTPPTIPTVSPAPGPQIPAASTPIIPPPPAHHPKTKTPASTPAPTPLRYFAPTRTPSPVDAATTPVLRSRNGALLKGAKLQEALAHHPHRLLYGSGAPAAHPARHKRARAGGGSGGGGGGAEEVGGVSRGLRVLIEQGCYTDPLRDDDIQSTQATSPRRTRRLVQATLTPTGPSPPSAAALRRRPRRVAPEADPSQVPITDLLPPLLHSPPRARPAPAFGEDPATPPVTYRHAADVHAQQVDLAERPPPPPTRGSSPPPLVTLPPPLPLPPQPLAGDQARRPLGPGSPPGCLSRCLPCPGPVRCSPRSPTGPETETETETETTGSKAKELLTNGPPPPPGRDSSQQAPPATSPEAQWQHGRPQQQQESQLPTASQLLLLIADPPLPPSPPPPPPPRRQPTSPPSARNPAPAKTRARPRGPQVFQAASDIPEASPASPPSPAPAPCSPAAEGPQTSSPTTGNGTRRLRDVLGEDPIASDQPPDDADAAADADPPPPIATAGEPLPSPPLQRRRQRAPPGPGSPRSPGSPSTIDLMMMPGGCALSSSSPSPSPPLGARTPPLGPVPAPLLSRSPGGFGPTLRLEEDADATPDTPLAAPQQPAPAAPASPAAGPRADPAACPSGDLAAPVPLPLSAGAPATGSSSSASGPLTVPGSPSAPDSESPASGPPGSPDEPGATLVPGSPGPPDDGPGQAADGVSASGVAPASLGTLLVRQDQPSPAAPWTNGAGLSQGDGAMMSDRDGGGAATCRLVGPAETAPWWAPPWGRGQAGLLVVEPPEGAFDPPESLVLHGPDVEEDRPPSPPRPPRPPSPMPMPMPMLMPMPMPVPMVAIDQPPRAPARAPADDAGRPPHPGPASPVQTAQQGRRQQQHGATAALIRLAARGRGGAPSAPPLPAPPPGPGRGPGSHTTGPRLVPLCGWGEGALVQAVVVLWRRFPTRPVVRSCPGREGVGTARVGLARVTLWGARALGRTAPPGAVLWLGNFTVGRYRGRLQASSGGSSFIRRLAAAAPPEAGPLPVSAVPLMGLAAMPAPVRLAFLDLERWAAARVYPLLALREAASQAATPTSAGAASDPWAAPNQAANQAPPVPLPPLRLFYDPGRAEAPTSPIPAATATATTATTALLACGGGGGPDEEGFLSDVAFLATQPPVGPLPAASGRTAGAPLLVRPCGRVRVPSGGGLALARGWATVTAHMAGRAKAGRAVAPGGGLTGWCEAWLVAVERHGRESPGSGWGGQVAEGECEGEGEDVGWDAPEDMAVLILGDRGLSVFISQAHAHLGASGTGPGQPFRLQLSSVELSDDEGDVPLAIAMPACCARLTDSLTEEQIAEFKEAFSLFDKDGDGSITTKELGTVMRSLGQNPTEQELLDMINEVDADGNGTIDFPEFLTMMSRKMKDTETEEEIKEAFKVFDKDGNGFISAAELRHVMTNLGEKLTDEEVDEMIREADVDGDGQVNYEEFVKMVRKYSRYCGRSSHSSV</sequence>
<feature type="region of interest" description="Disordered" evidence="3">
    <location>
        <begin position="1137"/>
        <end position="1171"/>
    </location>
</feature>
<feature type="compositionally biased region" description="Pro residues" evidence="3">
    <location>
        <begin position="962"/>
        <end position="974"/>
    </location>
</feature>
<feature type="region of interest" description="Disordered" evidence="3">
    <location>
        <begin position="213"/>
        <end position="985"/>
    </location>
</feature>
<dbReference type="InterPro" id="IPR011992">
    <property type="entry name" value="EF-hand-dom_pair"/>
</dbReference>
<dbReference type="InterPro" id="IPR018247">
    <property type="entry name" value="EF_Hand_1_Ca_BS"/>
</dbReference>
<feature type="compositionally biased region" description="Polar residues" evidence="3">
    <location>
        <begin position="526"/>
        <end position="536"/>
    </location>
</feature>
<evidence type="ECO:0000256" key="2">
    <source>
        <dbReference type="ARBA" id="ARBA00022837"/>
    </source>
</evidence>
<feature type="region of interest" description="Disordered" evidence="3">
    <location>
        <begin position="1"/>
        <end position="139"/>
    </location>
</feature>
<organism evidence="5 6">
    <name type="scientific">Paratrimastix pyriformis</name>
    <dbReference type="NCBI Taxonomy" id="342808"/>
    <lineage>
        <taxon>Eukaryota</taxon>
        <taxon>Metamonada</taxon>
        <taxon>Preaxostyla</taxon>
        <taxon>Paratrimastigidae</taxon>
        <taxon>Paratrimastix</taxon>
    </lineage>
</organism>
<dbReference type="EMBL" id="JAPMOS010000014">
    <property type="protein sequence ID" value="KAJ4460240.1"/>
    <property type="molecule type" value="Genomic_DNA"/>
</dbReference>
<feature type="compositionally biased region" description="Pro residues" evidence="3">
    <location>
        <begin position="509"/>
        <end position="519"/>
    </location>
</feature>
<evidence type="ECO:0000259" key="4">
    <source>
        <dbReference type="PROSITE" id="PS50222"/>
    </source>
</evidence>
<dbReference type="PROSITE" id="PS00018">
    <property type="entry name" value="EF_HAND_1"/>
    <property type="match status" value="4"/>
</dbReference>
<feature type="compositionally biased region" description="Polar residues" evidence="3">
    <location>
        <begin position="9"/>
        <end position="22"/>
    </location>
</feature>
<feature type="compositionally biased region" description="Pro residues" evidence="3">
    <location>
        <begin position="75"/>
        <end position="90"/>
    </location>
</feature>
<feature type="compositionally biased region" description="Pro residues" evidence="3">
    <location>
        <begin position="320"/>
        <end position="347"/>
    </location>
</feature>
<accession>A0ABQ8UM40</accession>
<feature type="compositionally biased region" description="Low complexity" evidence="3">
    <location>
        <begin position="662"/>
        <end position="671"/>
    </location>
</feature>
<proteinExistence type="predicted"/>
<keyword evidence="1" id="KW-0677">Repeat</keyword>
<dbReference type="PANTHER" id="PTHR23048">
    <property type="entry name" value="MYOSIN LIGHT CHAIN 1, 3"/>
    <property type="match status" value="1"/>
</dbReference>
<feature type="domain" description="EF-hand" evidence="4">
    <location>
        <begin position="1506"/>
        <end position="1541"/>
    </location>
</feature>
<dbReference type="InterPro" id="IPR050230">
    <property type="entry name" value="CALM/Myosin/TropC-like"/>
</dbReference>
<feature type="domain" description="EF-hand" evidence="4">
    <location>
        <begin position="1397"/>
        <end position="1432"/>
    </location>
</feature>
<feature type="compositionally biased region" description="Polar residues" evidence="3">
    <location>
        <begin position="416"/>
        <end position="449"/>
    </location>
</feature>
<dbReference type="PROSITE" id="PS50222">
    <property type="entry name" value="EF_HAND_2"/>
    <property type="match status" value="4"/>
</dbReference>
<evidence type="ECO:0000256" key="1">
    <source>
        <dbReference type="ARBA" id="ARBA00022737"/>
    </source>
</evidence>
<feature type="compositionally biased region" description="Low complexity" evidence="3">
    <location>
        <begin position="704"/>
        <end position="737"/>
    </location>
</feature>
<feature type="compositionally biased region" description="Low complexity" evidence="3">
    <location>
        <begin position="679"/>
        <end position="693"/>
    </location>
</feature>
<feature type="domain" description="EF-hand" evidence="4">
    <location>
        <begin position="1433"/>
        <end position="1468"/>
    </location>
</feature>
<gene>
    <name evidence="5" type="ORF">PAPYR_3630</name>
</gene>
<keyword evidence="2" id="KW-0106">Calcium</keyword>
<dbReference type="SUPFAM" id="SSF47473">
    <property type="entry name" value="EF-hand"/>
    <property type="match status" value="1"/>
</dbReference>
<name>A0ABQ8UM40_9EUKA</name>
<dbReference type="Pfam" id="PF13499">
    <property type="entry name" value="EF-hand_7"/>
    <property type="match status" value="2"/>
</dbReference>
<dbReference type="PANTHER" id="PTHR23048:SF0">
    <property type="entry name" value="CALMODULIN LIKE 3"/>
    <property type="match status" value="1"/>
</dbReference>